<protein>
    <submittedName>
        <fullName evidence="1">Uncharacterized protein</fullName>
    </submittedName>
</protein>
<dbReference type="STRING" id="1108595.BKX93_11715"/>
<dbReference type="GeneID" id="68841876"/>
<proteinExistence type="predicted"/>
<evidence type="ECO:0000313" key="2">
    <source>
        <dbReference type="Proteomes" id="UP000178776"/>
    </source>
</evidence>
<dbReference type="EMBL" id="CP017707">
    <property type="protein sequence ID" value="AOZ50586.1"/>
    <property type="molecule type" value="Genomic_DNA"/>
</dbReference>
<accession>A0A1D9LH37</accession>
<organism evidence="1 2">
    <name type="scientific">Chromobacterium vaccinii</name>
    <dbReference type="NCBI Taxonomy" id="1108595"/>
    <lineage>
        <taxon>Bacteria</taxon>
        <taxon>Pseudomonadati</taxon>
        <taxon>Pseudomonadota</taxon>
        <taxon>Betaproteobacteria</taxon>
        <taxon>Neisseriales</taxon>
        <taxon>Chromobacteriaceae</taxon>
        <taxon>Chromobacterium</taxon>
    </lineage>
</organism>
<gene>
    <name evidence="1" type="ORF">BKX93_11715</name>
</gene>
<dbReference type="KEGG" id="cvc:BKX93_11715"/>
<dbReference type="RefSeq" id="WP_070979919.1">
    <property type="nucleotide sequence ID" value="NZ_CP017707.1"/>
</dbReference>
<name>A0A1D9LH37_9NEIS</name>
<dbReference type="AlphaFoldDB" id="A0A1D9LH37"/>
<sequence>MEAHPLNAWLQNGETGWQAWHPMFRQFFFAGIPAHDDWKGRLQTGLEQRQRLDEWQQGESSQWRQAWRQHIDADGWLDYCQQCQDISQQFGHQLLNWQLKLITLWREQSYELLRNLLDSRGGADDLLAVNALHQRARQNMGVHQEDLQQLLTGFSPALLDSLRQFLAPKSESPTN</sequence>
<reference evidence="1 2" key="1">
    <citation type="submission" date="2016-10" db="EMBL/GenBank/DDBJ databases">
        <title>Chromobacterium muskegensis sp. nov., an insecticidal bacterium isolated from Sphagnum bogs.</title>
        <authorList>
            <person name="Sparks M.E."/>
            <person name="Blackburn M.B."/>
            <person name="Gundersen-Rindal D.E."/>
            <person name="Mitchell A."/>
            <person name="Farrar R."/>
            <person name="Kuhar D."/>
        </authorList>
    </citation>
    <scope>NUCLEOTIDE SEQUENCE [LARGE SCALE GENOMIC DNA]</scope>
    <source>
        <strain evidence="1 2">21-1</strain>
    </source>
</reference>
<evidence type="ECO:0000313" key="1">
    <source>
        <dbReference type="EMBL" id="AOZ50586.1"/>
    </source>
</evidence>
<dbReference type="Proteomes" id="UP000178776">
    <property type="component" value="Chromosome"/>
</dbReference>